<dbReference type="RefSeq" id="WP_017188798.1">
    <property type="nucleotide sequence ID" value="NZ_BGNF01000077.1"/>
</dbReference>
<dbReference type="AlphaFoldDB" id="A0A8B3DB92"/>
<organism evidence="1 2">
    <name type="scientific">Vibrio harveyi</name>
    <name type="common">Beneckea harveyi</name>
    <dbReference type="NCBI Taxonomy" id="669"/>
    <lineage>
        <taxon>Bacteria</taxon>
        <taxon>Pseudomonadati</taxon>
        <taxon>Pseudomonadota</taxon>
        <taxon>Gammaproteobacteria</taxon>
        <taxon>Vibrionales</taxon>
        <taxon>Vibrionaceae</taxon>
        <taxon>Vibrio</taxon>
    </lineage>
</organism>
<proteinExistence type="predicted"/>
<name>A0A8B3DB92_VIBHA</name>
<comment type="caution">
    <text evidence="1">The sequence shown here is derived from an EMBL/GenBank/DDBJ whole genome shotgun (WGS) entry which is preliminary data.</text>
</comment>
<evidence type="ECO:0000313" key="1">
    <source>
        <dbReference type="EMBL" id="RIV98687.1"/>
    </source>
</evidence>
<gene>
    <name evidence="1" type="ORF">DS957_028620</name>
</gene>
<dbReference type="Proteomes" id="UP000253437">
    <property type="component" value="Unassembled WGS sequence"/>
</dbReference>
<reference evidence="1 2" key="1">
    <citation type="submission" date="2018-08" db="EMBL/GenBank/DDBJ databases">
        <title>Vibrio harveyi strains pathogenic to white snook Centropomus viridis Lockington (1877) and potential probiotic bacteria.</title>
        <authorList>
            <person name="Soto-Rodriguez S."/>
            <person name="Gomez-Gil B."/>
            <person name="Lozano-Olvera R."/>
        </authorList>
    </citation>
    <scope>NUCLEOTIDE SEQUENCE [LARGE SCALE GENOMIC DNA]</scope>
    <source>
        <strain evidence="1 2">CAIM 1508</strain>
    </source>
</reference>
<sequence>MNRYIRHLMIGMTVVFVLLTTHFYPSFFLPAKQNELLNAGNTSMKDVGTTLSEDAEFPSPVIQLQQAILVGSEEFSSLQEGALNVDLKALYDEIPYEDYVDSDEIVELKQQLSKLQKLQEFSLDNERNE</sequence>
<accession>A0A8B3DB92</accession>
<dbReference type="EMBL" id="QOUW02000279">
    <property type="protein sequence ID" value="RIV98687.1"/>
    <property type="molecule type" value="Genomic_DNA"/>
</dbReference>
<protein>
    <submittedName>
        <fullName evidence="1">Uncharacterized protein</fullName>
    </submittedName>
</protein>
<evidence type="ECO:0000313" key="2">
    <source>
        <dbReference type="Proteomes" id="UP000253437"/>
    </source>
</evidence>